<proteinExistence type="predicted"/>
<evidence type="ECO:0000256" key="1">
    <source>
        <dbReference type="ARBA" id="ARBA00004123"/>
    </source>
</evidence>
<evidence type="ECO:0000256" key="3">
    <source>
        <dbReference type="ARBA" id="ARBA00023125"/>
    </source>
</evidence>
<evidence type="ECO:0000313" key="6">
    <source>
        <dbReference type="EMBL" id="KAL2783237.1"/>
    </source>
</evidence>
<name>A0ABR4FJI2_9EURO</name>
<dbReference type="InterPro" id="IPR050987">
    <property type="entry name" value="AtrR-like"/>
</dbReference>
<gene>
    <name evidence="6" type="ORF">BJX66DRAFT_345115</name>
</gene>
<reference evidence="6 7" key="1">
    <citation type="submission" date="2024-07" db="EMBL/GenBank/DDBJ databases">
        <title>Section-level genome sequencing and comparative genomics of Aspergillus sections Usti and Cavernicolus.</title>
        <authorList>
            <consortium name="Lawrence Berkeley National Laboratory"/>
            <person name="Nybo J.L."/>
            <person name="Vesth T.C."/>
            <person name="Theobald S."/>
            <person name="Frisvad J.C."/>
            <person name="Larsen T.O."/>
            <person name="Kjaerboelling I."/>
            <person name="Rothschild-Mancinelli K."/>
            <person name="Lyhne E.K."/>
            <person name="Kogle M.E."/>
            <person name="Barry K."/>
            <person name="Clum A."/>
            <person name="Na H."/>
            <person name="Ledsgaard L."/>
            <person name="Lin J."/>
            <person name="Lipzen A."/>
            <person name="Kuo A."/>
            <person name="Riley R."/>
            <person name="Mondo S."/>
            <person name="Labutti K."/>
            <person name="Haridas S."/>
            <person name="Pangalinan J."/>
            <person name="Salamov A.A."/>
            <person name="Simmons B.A."/>
            <person name="Magnuson J.K."/>
            <person name="Chen J."/>
            <person name="Drula E."/>
            <person name="Henrissat B."/>
            <person name="Wiebenga A."/>
            <person name="Lubbers R.J."/>
            <person name="Gomes A.C."/>
            <person name="Makela M.R."/>
            <person name="Stajich J."/>
            <person name="Grigoriev I.V."/>
            <person name="Mortensen U.H."/>
            <person name="De Vries R.P."/>
            <person name="Baker S.E."/>
            <person name="Andersen M.R."/>
        </authorList>
    </citation>
    <scope>NUCLEOTIDE SEQUENCE [LARGE SCALE GENOMIC DNA]</scope>
    <source>
        <strain evidence="6 7">CBS 209.92</strain>
    </source>
</reference>
<dbReference type="EMBL" id="JBFTWV010000254">
    <property type="protein sequence ID" value="KAL2783237.1"/>
    <property type="molecule type" value="Genomic_DNA"/>
</dbReference>
<dbReference type="PANTHER" id="PTHR46910">
    <property type="entry name" value="TRANSCRIPTION FACTOR PDR1"/>
    <property type="match status" value="1"/>
</dbReference>
<organism evidence="6 7">
    <name type="scientific">Aspergillus keveii</name>
    <dbReference type="NCBI Taxonomy" id="714993"/>
    <lineage>
        <taxon>Eukaryota</taxon>
        <taxon>Fungi</taxon>
        <taxon>Dikarya</taxon>
        <taxon>Ascomycota</taxon>
        <taxon>Pezizomycotina</taxon>
        <taxon>Eurotiomycetes</taxon>
        <taxon>Eurotiomycetidae</taxon>
        <taxon>Eurotiales</taxon>
        <taxon>Aspergillaceae</taxon>
        <taxon>Aspergillus</taxon>
        <taxon>Aspergillus subgen. Nidulantes</taxon>
    </lineage>
</organism>
<evidence type="ECO:0000256" key="2">
    <source>
        <dbReference type="ARBA" id="ARBA00022723"/>
    </source>
</evidence>
<evidence type="ECO:0000256" key="5">
    <source>
        <dbReference type="SAM" id="MobiDB-lite"/>
    </source>
</evidence>
<dbReference type="CDD" id="cd12148">
    <property type="entry name" value="fungal_TF_MHR"/>
    <property type="match status" value="1"/>
</dbReference>
<evidence type="ECO:0000313" key="7">
    <source>
        <dbReference type="Proteomes" id="UP001610563"/>
    </source>
</evidence>
<keyword evidence="3" id="KW-0238">DNA-binding</keyword>
<keyword evidence="7" id="KW-1185">Reference proteome</keyword>
<keyword evidence="2" id="KW-0479">Metal-binding</keyword>
<evidence type="ECO:0000256" key="4">
    <source>
        <dbReference type="ARBA" id="ARBA00023242"/>
    </source>
</evidence>
<dbReference type="Proteomes" id="UP001610563">
    <property type="component" value="Unassembled WGS sequence"/>
</dbReference>
<comment type="subcellular location">
    <subcellularLocation>
        <location evidence="1">Nucleus</location>
    </subcellularLocation>
</comment>
<dbReference type="PANTHER" id="PTHR46910:SF3">
    <property type="entry name" value="HALOTOLERANCE PROTEIN 9-RELATED"/>
    <property type="match status" value="1"/>
</dbReference>
<protein>
    <recommendedName>
        <fullName evidence="8">Transcription factor domain-containing protein</fullName>
    </recommendedName>
</protein>
<feature type="region of interest" description="Disordered" evidence="5">
    <location>
        <begin position="116"/>
        <end position="135"/>
    </location>
</feature>
<evidence type="ECO:0008006" key="8">
    <source>
        <dbReference type="Google" id="ProtNLM"/>
    </source>
</evidence>
<keyword evidence="4" id="KW-0539">Nucleus</keyword>
<accession>A0ABR4FJI2</accession>
<sequence length="385" mass="42912">MSRVAEDPAWQDNPSIDTMLDSIFLCIGMHYSGRPNTGWSFCNEAMVSCSSLQMHKKATHARLNLLDSELCQRAFWVLYSFQCFDRFVSVTPHTLLAFPPDDTDWEYLQLAETTDEELSQIPHEPPSSHSPASSTPHTPLIAGFIAYIALFQRLRQITCIPISCRSPYELFPQGYPLDHIGDSYPAAANETLPAHFTTHLNAIGEMRRHFEAATMDLPLELRVPGPASTSALEPLASEFHIAKANIHITSLYIQSVLLENIIHVQLLPALPSARPDEEGSSTLDTGTEMLLKCELWKYRSAIAQDLLSVLEHIPKETLERNSFAFVLAIRKVASTLLDPDGDMAIPDYMKEGVVSESYVQQFAEILAPLDCNAPLSLRDGEINSL</sequence>
<comment type="caution">
    <text evidence="6">The sequence shown here is derived from an EMBL/GenBank/DDBJ whole genome shotgun (WGS) entry which is preliminary data.</text>
</comment>